<evidence type="ECO:0000259" key="1">
    <source>
        <dbReference type="Pfam" id="PF00724"/>
    </source>
</evidence>
<dbReference type="InterPro" id="IPR045247">
    <property type="entry name" value="Oye-like"/>
</dbReference>
<sequence length="357" mass="40036">MANPAILHSTTLGPLPLRNRICMASLTRNRCTDANKPTLASIHHYTDRARYGARLTEGTFVYLNGAEWPHAPVMFDKSHVEAWRKVTDGVHGVGGRILFQPWHPGVFLSLILMLMFGYTENITEIEDPQVIVEQYRHSVALAKEAGGYLLHNVLCSHSNNRTDEYGGSVENRARFPLAILDAMISVFGPQSVGVKLCPSDDYNDSAVSFKEITETYTYYINQIMAREVGFINLSRRGCDVSREGTDEYFKSSPRPEGLELPAGYEPVQQFGGMIKYPGSKTMLMVNHEYSVEEAERVVREGVVDLVAFGRPFIYNPDLVSRVRNGIPLAGNDLGGRVNYGPYETVDEYYNDWPRAVV</sequence>
<gene>
    <name evidence="2" type="ORF">SI65_00436</name>
</gene>
<dbReference type="SUPFAM" id="SSF51395">
    <property type="entry name" value="FMN-linked oxidoreductases"/>
    <property type="match status" value="1"/>
</dbReference>
<accession>A0A1E3BPN8</accession>
<dbReference type="PANTHER" id="PTHR22893">
    <property type="entry name" value="NADH OXIDOREDUCTASE-RELATED"/>
    <property type="match status" value="1"/>
</dbReference>
<dbReference type="Proteomes" id="UP000094569">
    <property type="component" value="Unassembled WGS sequence"/>
</dbReference>
<dbReference type="Pfam" id="PF00724">
    <property type="entry name" value="Oxidored_FMN"/>
    <property type="match status" value="2"/>
</dbReference>
<protein>
    <recommendedName>
        <fullName evidence="1">NADH:flavin oxidoreductase/NADH oxidase N-terminal domain-containing protein</fullName>
    </recommendedName>
</protein>
<dbReference type="InterPro" id="IPR013785">
    <property type="entry name" value="Aldolase_TIM"/>
</dbReference>
<dbReference type="Gene3D" id="3.20.20.70">
    <property type="entry name" value="Aldolase class I"/>
    <property type="match status" value="1"/>
</dbReference>
<dbReference type="InterPro" id="IPR001155">
    <property type="entry name" value="OxRdtase_FMN_N"/>
</dbReference>
<keyword evidence="3" id="KW-1185">Reference proteome</keyword>
<name>A0A1E3BPN8_ASPCR</name>
<evidence type="ECO:0000313" key="2">
    <source>
        <dbReference type="EMBL" id="ODM22847.1"/>
    </source>
</evidence>
<proteinExistence type="predicted"/>
<dbReference type="PANTHER" id="PTHR22893:SF91">
    <property type="entry name" value="NADPH DEHYDROGENASE 2-RELATED"/>
    <property type="match status" value="1"/>
</dbReference>
<dbReference type="AlphaFoldDB" id="A0A1E3BPN8"/>
<comment type="caution">
    <text evidence="2">The sequence shown here is derived from an EMBL/GenBank/DDBJ whole genome shotgun (WGS) entry which is preliminary data.</text>
</comment>
<dbReference type="GO" id="GO:0016491">
    <property type="term" value="F:oxidoreductase activity"/>
    <property type="evidence" value="ECO:0007669"/>
    <property type="project" value="InterPro"/>
</dbReference>
<reference evidence="2 3" key="1">
    <citation type="journal article" date="2016" name="BMC Genomics">
        <title>Comparative genomic and transcriptomic analyses of the Fuzhuan brick tea-fermentation fungus Aspergillus cristatus.</title>
        <authorList>
            <person name="Ge Y."/>
            <person name="Wang Y."/>
            <person name="Liu Y."/>
            <person name="Tan Y."/>
            <person name="Ren X."/>
            <person name="Zhang X."/>
            <person name="Hyde K.D."/>
            <person name="Liu Y."/>
            <person name="Liu Z."/>
        </authorList>
    </citation>
    <scope>NUCLEOTIDE SEQUENCE [LARGE SCALE GENOMIC DNA]</scope>
    <source>
        <strain evidence="2 3">GZAAS20.1005</strain>
    </source>
</reference>
<dbReference type="VEuPathDB" id="FungiDB:SI65_00436"/>
<dbReference type="OrthoDB" id="276546at2759"/>
<dbReference type="STRING" id="573508.A0A1E3BPN8"/>
<feature type="domain" description="NADH:flavin oxidoreductase/NADH oxidase N-terminal" evidence="1">
    <location>
        <begin position="144"/>
        <end position="328"/>
    </location>
</feature>
<dbReference type="EMBL" id="JXNT01000001">
    <property type="protein sequence ID" value="ODM22847.1"/>
    <property type="molecule type" value="Genomic_DNA"/>
</dbReference>
<feature type="domain" description="NADH:flavin oxidoreductase/NADH oxidase N-terminal" evidence="1">
    <location>
        <begin position="11"/>
        <end position="105"/>
    </location>
</feature>
<organism evidence="2 3">
    <name type="scientific">Aspergillus cristatus</name>
    <name type="common">Chinese Fuzhuan brick tea-fermentation fungus</name>
    <name type="synonym">Eurotium cristatum</name>
    <dbReference type="NCBI Taxonomy" id="573508"/>
    <lineage>
        <taxon>Eukaryota</taxon>
        <taxon>Fungi</taxon>
        <taxon>Dikarya</taxon>
        <taxon>Ascomycota</taxon>
        <taxon>Pezizomycotina</taxon>
        <taxon>Eurotiomycetes</taxon>
        <taxon>Eurotiomycetidae</taxon>
        <taxon>Eurotiales</taxon>
        <taxon>Aspergillaceae</taxon>
        <taxon>Aspergillus</taxon>
        <taxon>Aspergillus subgen. Aspergillus</taxon>
    </lineage>
</organism>
<evidence type="ECO:0000313" key="3">
    <source>
        <dbReference type="Proteomes" id="UP000094569"/>
    </source>
</evidence>
<dbReference type="GO" id="GO:0010181">
    <property type="term" value="F:FMN binding"/>
    <property type="evidence" value="ECO:0007669"/>
    <property type="project" value="InterPro"/>
</dbReference>